<gene>
    <name evidence="5" type="ORF">QSP1433_LOCUS5837</name>
</gene>
<dbReference type="EMBL" id="HBHK01009431">
    <property type="protein sequence ID" value="CAD9677555.1"/>
    <property type="molecule type" value="Transcribed_RNA"/>
</dbReference>
<dbReference type="PANTHER" id="PTHR23316">
    <property type="entry name" value="IMPORTIN ALPHA"/>
    <property type="match status" value="1"/>
</dbReference>
<feature type="compositionally biased region" description="Polar residues" evidence="4">
    <location>
        <begin position="51"/>
        <end position="76"/>
    </location>
</feature>
<proteinExistence type="inferred from homology"/>
<keyword evidence="2" id="KW-0813">Transport</keyword>
<accession>A0A7S2RRE4</accession>
<evidence type="ECO:0000313" key="5">
    <source>
        <dbReference type="EMBL" id="CAD9677555.1"/>
    </source>
</evidence>
<dbReference type="InterPro" id="IPR016024">
    <property type="entry name" value="ARM-type_fold"/>
</dbReference>
<dbReference type="GO" id="GO:0015031">
    <property type="term" value="P:protein transport"/>
    <property type="evidence" value="ECO:0007669"/>
    <property type="project" value="UniProtKB-KW"/>
</dbReference>
<dbReference type="InterPro" id="IPR000225">
    <property type="entry name" value="Armadillo"/>
</dbReference>
<dbReference type="Pfam" id="PF00514">
    <property type="entry name" value="Arm"/>
    <property type="match status" value="1"/>
</dbReference>
<evidence type="ECO:0000256" key="1">
    <source>
        <dbReference type="ARBA" id="ARBA00010394"/>
    </source>
</evidence>
<name>A0A7S2RRE4_9STRA</name>
<evidence type="ECO:0000256" key="3">
    <source>
        <dbReference type="ARBA" id="ARBA00022927"/>
    </source>
</evidence>
<feature type="region of interest" description="Disordered" evidence="4">
    <location>
        <begin position="43"/>
        <end position="76"/>
    </location>
</feature>
<sequence>MIKCGINQELRRLERIDSSARIRKLRHVDSLRKRRMKTCDVGENVAGMGNSMEQESKLAQQTDPETETSIQKPDSCTSSLRKDLLGMIASMERPSFEEKLAGMRAVRKLLSHGSVHKLPVKDAVDAGCLPFCFEFLKLHQHPEIQLEAVWALTNIASVPGFCEAAYNRGMVLDLVAPLLYSSNHSIHDTAIWLVGNLAGESIEYQTAIFRQSRIVQGILGSLQNPPTVDILKTATWCMSNLCRHAPDVCDVARFIPTIRDIIGSCKQHQVVTDACHSICYLAQASSEMANMIVNTGMCLVMGARLSVTPGHADDWLVPCIKTLGFLASKCSSRGQRESILTDYFCRMNKLMEYFKLSVQKAAFVSLAQVTNDGSLDTIQIFIQTPMLPRRIIQQFDTADFSVRQQAMIVIANLSQNECALKALLQYGLFESVCNRLDAEDTKILLLALQVLQRIINLDPAEYVSKIESCYKLPTLERLMSHPHQQISSTAEHLYEIISQPVEDVEMKEY</sequence>
<protein>
    <recommendedName>
        <fullName evidence="6">Importin subunit alpha</fullName>
    </recommendedName>
</protein>
<comment type="similarity">
    <text evidence="1">Belongs to the importin alpha family.</text>
</comment>
<dbReference type="AlphaFoldDB" id="A0A7S2RRE4"/>
<dbReference type="InterPro" id="IPR011989">
    <property type="entry name" value="ARM-like"/>
</dbReference>
<evidence type="ECO:0000256" key="2">
    <source>
        <dbReference type="ARBA" id="ARBA00022448"/>
    </source>
</evidence>
<dbReference type="SMART" id="SM00185">
    <property type="entry name" value="ARM"/>
    <property type="match status" value="3"/>
</dbReference>
<reference evidence="5" key="1">
    <citation type="submission" date="2021-01" db="EMBL/GenBank/DDBJ databases">
        <authorList>
            <person name="Corre E."/>
            <person name="Pelletier E."/>
            <person name="Niang G."/>
            <person name="Scheremetjew M."/>
            <person name="Finn R."/>
            <person name="Kale V."/>
            <person name="Holt S."/>
            <person name="Cochrane G."/>
            <person name="Meng A."/>
            <person name="Brown T."/>
            <person name="Cohen L."/>
        </authorList>
    </citation>
    <scope>NUCLEOTIDE SEQUENCE</scope>
    <source>
        <strain evidence="5">NY070348D</strain>
    </source>
</reference>
<keyword evidence="3" id="KW-0653">Protein transport</keyword>
<evidence type="ECO:0000256" key="4">
    <source>
        <dbReference type="SAM" id="MobiDB-lite"/>
    </source>
</evidence>
<dbReference type="Gene3D" id="1.25.10.10">
    <property type="entry name" value="Leucine-rich Repeat Variant"/>
    <property type="match status" value="1"/>
</dbReference>
<evidence type="ECO:0008006" key="6">
    <source>
        <dbReference type="Google" id="ProtNLM"/>
    </source>
</evidence>
<dbReference type="SUPFAM" id="SSF48371">
    <property type="entry name" value="ARM repeat"/>
    <property type="match status" value="1"/>
</dbReference>
<organism evidence="5">
    <name type="scientific">Mucochytrium quahogii</name>
    <dbReference type="NCBI Taxonomy" id="96639"/>
    <lineage>
        <taxon>Eukaryota</taxon>
        <taxon>Sar</taxon>
        <taxon>Stramenopiles</taxon>
        <taxon>Bigyra</taxon>
        <taxon>Labyrinthulomycetes</taxon>
        <taxon>Thraustochytrida</taxon>
        <taxon>Thraustochytriidae</taxon>
        <taxon>Mucochytrium</taxon>
    </lineage>
</organism>